<evidence type="ECO:0000256" key="1">
    <source>
        <dbReference type="ARBA" id="ARBA00022553"/>
    </source>
</evidence>
<dbReference type="PANTHER" id="PTHR34139">
    <property type="entry name" value="UPF0331 PROTEIN MJ0127"/>
    <property type="match status" value="1"/>
</dbReference>
<name>A0A1F4TRC7_UNCSA</name>
<keyword evidence="2" id="KW-1277">Toxin-antitoxin system</keyword>
<dbReference type="GO" id="GO:0016787">
    <property type="term" value="F:hydrolase activity"/>
    <property type="evidence" value="ECO:0007669"/>
    <property type="project" value="UniProtKB-KW"/>
</dbReference>
<evidence type="ECO:0008006" key="8">
    <source>
        <dbReference type="Google" id="ProtNLM"/>
    </source>
</evidence>
<keyword evidence="4" id="KW-0547">Nucleotide-binding</keyword>
<organism evidence="6 7">
    <name type="scientific">candidate division WOR-1 bacterium RIFOXYC2_FULL_41_25</name>
    <dbReference type="NCBI Taxonomy" id="1802586"/>
    <lineage>
        <taxon>Bacteria</taxon>
        <taxon>Bacillati</taxon>
        <taxon>Saganbacteria</taxon>
    </lineage>
</organism>
<dbReference type="Proteomes" id="UP000177309">
    <property type="component" value="Unassembled WGS sequence"/>
</dbReference>
<evidence type="ECO:0000313" key="6">
    <source>
        <dbReference type="EMBL" id="OGC34603.1"/>
    </source>
</evidence>
<dbReference type="Pfam" id="PF01934">
    <property type="entry name" value="HepT-like"/>
    <property type="match status" value="1"/>
</dbReference>
<accession>A0A1F4TRC7</accession>
<dbReference type="GO" id="GO:0004540">
    <property type="term" value="F:RNA nuclease activity"/>
    <property type="evidence" value="ECO:0007669"/>
    <property type="project" value="InterPro"/>
</dbReference>
<dbReference type="AlphaFoldDB" id="A0A1F4TRC7"/>
<dbReference type="GO" id="GO:0110001">
    <property type="term" value="C:toxin-antitoxin complex"/>
    <property type="evidence" value="ECO:0007669"/>
    <property type="project" value="InterPro"/>
</dbReference>
<sequence length="112" mass="13177">MPKRGIQEFLCDIVEAINSIGSYTDKMTSDDFFQDKKTQDAVVRNLEIIGEAVKNLPQAFRSEHQKIEWRKIAGLRDKVIHYYFGINLDVVWDVVKNKFPHLREQIKQIIKE</sequence>
<proteinExistence type="predicted"/>
<dbReference type="InterPro" id="IPR008201">
    <property type="entry name" value="HepT-like"/>
</dbReference>
<keyword evidence="5" id="KW-0378">Hydrolase</keyword>
<evidence type="ECO:0000256" key="2">
    <source>
        <dbReference type="ARBA" id="ARBA00022649"/>
    </source>
</evidence>
<dbReference type="PANTHER" id="PTHR34139:SF1">
    <property type="entry name" value="RNASE MJ1380-RELATED"/>
    <property type="match status" value="1"/>
</dbReference>
<evidence type="ECO:0000256" key="3">
    <source>
        <dbReference type="ARBA" id="ARBA00022722"/>
    </source>
</evidence>
<gene>
    <name evidence="6" type="ORF">A2462_04655</name>
</gene>
<evidence type="ECO:0000313" key="7">
    <source>
        <dbReference type="Proteomes" id="UP000177309"/>
    </source>
</evidence>
<dbReference type="InterPro" id="IPR051813">
    <property type="entry name" value="HepT_RNase_toxin"/>
</dbReference>
<dbReference type="GO" id="GO:0000166">
    <property type="term" value="F:nucleotide binding"/>
    <property type="evidence" value="ECO:0007669"/>
    <property type="project" value="UniProtKB-KW"/>
</dbReference>
<evidence type="ECO:0000256" key="5">
    <source>
        <dbReference type="ARBA" id="ARBA00022801"/>
    </source>
</evidence>
<keyword evidence="1" id="KW-0597">Phosphoprotein</keyword>
<protein>
    <recommendedName>
        <fullName evidence="8">DUF86 domain-containing protein</fullName>
    </recommendedName>
</protein>
<dbReference type="EMBL" id="MEUI01000014">
    <property type="protein sequence ID" value="OGC34603.1"/>
    <property type="molecule type" value="Genomic_DNA"/>
</dbReference>
<keyword evidence="3" id="KW-0540">Nuclease</keyword>
<comment type="caution">
    <text evidence="6">The sequence shown here is derived from an EMBL/GenBank/DDBJ whole genome shotgun (WGS) entry which is preliminary data.</text>
</comment>
<evidence type="ECO:0000256" key="4">
    <source>
        <dbReference type="ARBA" id="ARBA00022741"/>
    </source>
</evidence>
<reference evidence="6 7" key="1">
    <citation type="journal article" date="2016" name="Nat. Commun.">
        <title>Thousands of microbial genomes shed light on interconnected biogeochemical processes in an aquifer system.</title>
        <authorList>
            <person name="Anantharaman K."/>
            <person name="Brown C.T."/>
            <person name="Hug L.A."/>
            <person name="Sharon I."/>
            <person name="Castelle C.J."/>
            <person name="Probst A.J."/>
            <person name="Thomas B.C."/>
            <person name="Singh A."/>
            <person name="Wilkins M.J."/>
            <person name="Karaoz U."/>
            <person name="Brodie E.L."/>
            <person name="Williams K.H."/>
            <person name="Hubbard S.S."/>
            <person name="Banfield J.F."/>
        </authorList>
    </citation>
    <scope>NUCLEOTIDE SEQUENCE [LARGE SCALE GENOMIC DNA]</scope>
</reference>